<evidence type="ECO:0000256" key="15">
    <source>
        <dbReference type="SAM" id="SignalP"/>
    </source>
</evidence>
<sequence>MARRTSAVSVLALILTLHLHLPFAENIVIRGRTSLVPPRQIRTLDPHAPYKLRLSDGSVVPQCHKPPSIENAYLDLELYRNPGLVRDHLTLFSVGEAANYHCLPGYFAGRPYQYTIAAKCVQARDGIPYWEVRGACTKYPKCSVPPIIHDAVLSLKDSSRREFDTGERIEFACDDGFSSSLGDMLPFTTCSLSEFAADWDPVVGDCWRDGEVGDVHRKLHEANFYAEDKRVARIRAEKEVRDARRRGDDVAGSSMADTRLVITSWPTDEELAEDRRRRIAYNVAHVLDRQEKAFDPYHNAPPFFDEATNYEDSKKKITKELKEKYRPGRIEPTRYDKDDTKTMVHMPEFIVGGSEETTAAVKDEFAVAQDAALKQEINSVQRETPVKDDIVQPVQKSVAAGLLKKIEESSIGPKFVLHQEDSVTKPVAKSSAAKQYQVQQDSIVPAAVHMHSDEKDIQRDLRLDKLIHHFEQDHPELLNRFKYEELHNHVHQVAVLEGDLALMEADDDEDDDALEDFENYPEDYEAMVEELESNDAEYSDQPRWLSHKEGKRESKRLAHLITMQKFNPHREPKSPPIDFKFPSTEKSLRGSTRKESLSSAMPVPCDGPNCDSEFWSMEVPPAESGLGSVKNLRRPESSEEVPEKVKNIPEVNQHHKKGKSKICTGDDCDLRASWGLGKAPAPPEKGEKPELVKLLWPGRPDTGRSPDYDTRNDPDEEESFDERPAWVQWLSKPKNLVIAFVMLVACTYTLLWLRCCVKGKPSCLGSKFLFSGRQEILEAIMVGVGVSSYLLNKNVLDRYMRLEQPKDKIQCMYIWIDGTGEGLRAKTRTVQFEPKSPDELPIWNFDGSSTGQAEGSNSDVYLHPVAIYKDPFRGGANKLVLCEAYKYDKTPADTNHRKTCLEVMQKADAFHPWFGIEQEYTILDVDRHPFGWPKNGFPGPQGPYYCGVGAKKVYGRDVVEAHYRACLYAGVKIAGSNAEVMPAQWEFQVGPCEGIQMGDDLWIARFLLQRVAEDFGVVADFDPKPIPGDWNGAGAHCNFSTDEMRAPNGIKAIEEAIEKMSRHHEKHIRFYDPKEGKDNARRLTGLHETSNIHDFSAGVANRGSSIRIPRGVAEDRCGYLEDRRPSSNCDPYSVTEIVVRTVCLDE</sequence>
<dbReference type="FunFam" id="3.10.20.70:FF:000004">
    <property type="entry name" value="Glutamine synthetase"/>
    <property type="match status" value="1"/>
</dbReference>
<dbReference type="Gene3D" id="2.20.28.230">
    <property type="match status" value="1"/>
</dbReference>
<feature type="chain" id="PRO_5036403043" description="Glutamine synthetase" evidence="15">
    <location>
        <begin position="27"/>
        <end position="1146"/>
    </location>
</feature>
<dbReference type="SUPFAM" id="SSF55931">
    <property type="entry name" value="Glutamine synthetase/guanido kinase"/>
    <property type="match status" value="1"/>
</dbReference>
<evidence type="ECO:0000256" key="14">
    <source>
        <dbReference type="SAM" id="MobiDB-lite"/>
    </source>
</evidence>
<dbReference type="EMBL" id="CAJPEX010002687">
    <property type="protein sequence ID" value="CAG0921357.1"/>
    <property type="molecule type" value="Genomic_DNA"/>
</dbReference>
<comment type="subcellular location">
    <subcellularLocation>
        <location evidence="1">Cytoplasm</location>
    </subcellularLocation>
</comment>
<evidence type="ECO:0000256" key="9">
    <source>
        <dbReference type="ARBA" id="ARBA00049436"/>
    </source>
</evidence>
<keyword evidence="20" id="KW-1185">Reference proteome</keyword>
<dbReference type="EMBL" id="OA884724">
    <property type="protein sequence ID" value="CAD7281205.1"/>
    <property type="molecule type" value="Genomic_DNA"/>
</dbReference>
<keyword evidence="8" id="KW-1015">Disulfide bond</keyword>
<evidence type="ECO:0000256" key="12">
    <source>
        <dbReference type="RuleBase" id="RU000384"/>
    </source>
</evidence>
<feature type="region of interest" description="Disordered" evidence="14">
    <location>
        <begin position="567"/>
        <end position="604"/>
    </location>
</feature>
<evidence type="ECO:0000256" key="4">
    <source>
        <dbReference type="ARBA" id="ARBA00022490"/>
    </source>
</evidence>
<dbReference type="PROSITE" id="PS00180">
    <property type="entry name" value="GLNA_1"/>
    <property type="match status" value="1"/>
</dbReference>
<dbReference type="GO" id="GO:0005524">
    <property type="term" value="F:ATP binding"/>
    <property type="evidence" value="ECO:0007669"/>
    <property type="project" value="UniProtKB-KW"/>
</dbReference>
<keyword evidence="15" id="KW-0732">Signal</keyword>
<dbReference type="InterPro" id="IPR027303">
    <property type="entry name" value="Gln_synth_gly_rich_site"/>
</dbReference>
<accession>A0A7R9BTX8</accession>
<evidence type="ECO:0000256" key="7">
    <source>
        <dbReference type="ARBA" id="ARBA00022840"/>
    </source>
</evidence>
<feature type="domain" description="Sushi" evidence="16">
    <location>
        <begin position="140"/>
        <end position="208"/>
    </location>
</feature>
<dbReference type="PANTHER" id="PTHR20852:SF57">
    <property type="entry name" value="GLUTAMINE SYNTHETASE 2 CYTOPLASMIC"/>
    <property type="match status" value="1"/>
</dbReference>
<dbReference type="GO" id="GO:0004356">
    <property type="term" value="F:glutamine synthetase activity"/>
    <property type="evidence" value="ECO:0007669"/>
    <property type="project" value="UniProtKB-EC"/>
</dbReference>
<dbReference type="SUPFAM" id="SSF54368">
    <property type="entry name" value="Glutamine synthetase, N-terminal domain"/>
    <property type="match status" value="1"/>
</dbReference>
<evidence type="ECO:0000256" key="13">
    <source>
        <dbReference type="RuleBase" id="RU004356"/>
    </source>
</evidence>
<comment type="caution">
    <text evidence="10">Lacks conserved residue(s) required for the propagation of feature annotation.</text>
</comment>
<comment type="similarity">
    <text evidence="2 11 12">Belongs to the glutamine synthetase family.</text>
</comment>
<evidence type="ECO:0000259" key="17">
    <source>
        <dbReference type="PROSITE" id="PS51986"/>
    </source>
</evidence>
<organism evidence="19">
    <name type="scientific">Notodromas monacha</name>
    <dbReference type="NCBI Taxonomy" id="399045"/>
    <lineage>
        <taxon>Eukaryota</taxon>
        <taxon>Metazoa</taxon>
        <taxon>Ecdysozoa</taxon>
        <taxon>Arthropoda</taxon>
        <taxon>Crustacea</taxon>
        <taxon>Oligostraca</taxon>
        <taxon>Ostracoda</taxon>
        <taxon>Podocopa</taxon>
        <taxon>Podocopida</taxon>
        <taxon>Cypridocopina</taxon>
        <taxon>Cypridoidea</taxon>
        <taxon>Cyprididae</taxon>
        <taxon>Notodromas</taxon>
    </lineage>
</organism>
<dbReference type="FunFam" id="3.30.590.10:FF:000011">
    <property type="entry name" value="Glutamine synthetase"/>
    <property type="match status" value="1"/>
</dbReference>
<keyword evidence="7 13" id="KW-0067">ATP-binding</keyword>
<feature type="region of interest" description="Disordered" evidence="14">
    <location>
        <begin position="674"/>
        <end position="719"/>
    </location>
</feature>
<evidence type="ECO:0000256" key="5">
    <source>
        <dbReference type="ARBA" id="ARBA00022598"/>
    </source>
</evidence>
<dbReference type="EC" id="6.3.1.2" evidence="3 13"/>
<dbReference type="PROSITE" id="PS00181">
    <property type="entry name" value="GLNA_ATP"/>
    <property type="match status" value="1"/>
</dbReference>
<feature type="domain" description="GS beta-grasp" evidence="17">
    <location>
        <begin position="807"/>
        <end position="889"/>
    </location>
</feature>
<evidence type="ECO:0000256" key="10">
    <source>
        <dbReference type="PROSITE-ProRule" id="PRU00302"/>
    </source>
</evidence>
<dbReference type="Gene3D" id="3.10.20.70">
    <property type="entry name" value="Glutamine synthetase, N-terminal domain"/>
    <property type="match status" value="1"/>
</dbReference>
<dbReference type="Pfam" id="PF00120">
    <property type="entry name" value="Gln-synt_C"/>
    <property type="match status" value="1"/>
</dbReference>
<dbReference type="OrthoDB" id="1936100at2759"/>
<keyword evidence="4" id="KW-0963">Cytoplasm</keyword>
<dbReference type="GO" id="GO:0006542">
    <property type="term" value="P:glutamine biosynthetic process"/>
    <property type="evidence" value="ECO:0007669"/>
    <property type="project" value="InterPro"/>
</dbReference>
<dbReference type="Pfam" id="PF03951">
    <property type="entry name" value="Gln-synt_N"/>
    <property type="match status" value="1"/>
</dbReference>
<protein>
    <recommendedName>
        <fullName evidence="3 13">Glutamine synthetase</fullName>
        <ecNumber evidence="3 13">6.3.1.2</ecNumber>
    </recommendedName>
</protein>
<dbReference type="Proteomes" id="UP000678499">
    <property type="component" value="Unassembled WGS sequence"/>
</dbReference>
<evidence type="ECO:0000256" key="2">
    <source>
        <dbReference type="ARBA" id="ARBA00009897"/>
    </source>
</evidence>
<feature type="compositionally biased region" description="Basic and acidic residues" evidence="14">
    <location>
        <begin position="586"/>
        <end position="596"/>
    </location>
</feature>
<evidence type="ECO:0000313" key="19">
    <source>
        <dbReference type="EMBL" id="CAD7281205.1"/>
    </source>
</evidence>
<dbReference type="InterPro" id="IPR008146">
    <property type="entry name" value="Gln_synth_cat_dom"/>
</dbReference>
<dbReference type="PROSITE" id="PS51987">
    <property type="entry name" value="GS_CATALYTIC"/>
    <property type="match status" value="1"/>
</dbReference>
<dbReference type="InterPro" id="IPR000436">
    <property type="entry name" value="Sushi_SCR_CCP_dom"/>
</dbReference>
<keyword evidence="5 13" id="KW-0436">Ligase</keyword>
<feature type="signal peptide" evidence="15">
    <location>
        <begin position="1"/>
        <end position="26"/>
    </location>
</feature>
<dbReference type="GO" id="GO:0005737">
    <property type="term" value="C:cytoplasm"/>
    <property type="evidence" value="ECO:0007669"/>
    <property type="project" value="UniProtKB-SubCell"/>
</dbReference>
<dbReference type="PROSITE" id="PS51986">
    <property type="entry name" value="GS_BETA_GRASP"/>
    <property type="match status" value="1"/>
</dbReference>
<dbReference type="PANTHER" id="PTHR20852">
    <property type="entry name" value="GLUTAMINE SYNTHETASE"/>
    <property type="match status" value="1"/>
</dbReference>
<evidence type="ECO:0000256" key="3">
    <source>
        <dbReference type="ARBA" id="ARBA00012937"/>
    </source>
</evidence>
<dbReference type="InterPro" id="IPR014746">
    <property type="entry name" value="Gln_synth/guanido_kin_cat_dom"/>
</dbReference>
<dbReference type="AlphaFoldDB" id="A0A7R9BTX8"/>
<gene>
    <name evidence="19" type="ORF">NMOB1V02_LOCUS8856</name>
</gene>
<feature type="compositionally biased region" description="Basic and acidic residues" evidence="14">
    <location>
        <begin position="701"/>
        <end position="713"/>
    </location>
</feature>
<dbReference type="SMART" id="SM01230">
    <property type="entry name" value="Gln-synt_C"/>
    <property type="match status" value="1"/>
</dbReference>
<proteinExistence type="inferred from homology"/>
<feature type="compositionally biased region" description="Basic and acidic residues" evidence="14">
    <location>
        <begin position="633"/>
        <end position="643"/>
    </location>
</feature>
<evidence type="ECO:0000256" key="6">
    <source>
        <dbReference type="ARBA" id="ARBA00022741"/>
    </source>
</evidence>
<reference evidence="19" key="1">
    <citation type="submission" date="2020-11" db="EMBL/GenBank/DDBJ databases">
        <authorList>
            <person name="Tran Van P."/>
        </authorList>
    </citation>
    <scope>NUCLEOTIDE SEQUENCE</scope>
</reference>
<dbReference type="Gene3D" id="2.10.70.10">
    <property type="entry name" value="Complement Module, domain 1"/>
    <property type="match status" value="1"/>
</dbReference>
<dbReference type="PROSITE" id="PS50923">
    <property type="entry name" value="SUSHI"/>
    <property type="match status" value="1"/>
</dbReference>
<name>A0A7R9BTX8_9CRUS</name>
<keyword evidence="6 13" id="KW-0547">Nucleotide-binding</keyword>
<feature type="domain" description="GS catalytic" evidence="18">
    <location>
        <begin position="896"/>
        <end position="1146"/>
    </location>
</feature>
<dbReference type="Gene3D" id="3.30.590.10">
    <property type="entry name" value="Glutamine synthetase/guanido kinase, catalytic domain"/>
    <property type="match status" value="1"/>
</dbReference>
<dbReference type="InterPro" id="IPR027302">
    <property type="entry name" value="Gln_synth_N_conserv_site"/>
</dbReference>
<keyword evidence="10" id="KW-0768">Sushi</keyword>
<dbReference type="InterPro" id="IPR036651">
    <property type="entry name" value="Gln_synt_N_sf"/>
</dbReference>
<dbReference type="Pfam" id="PF00084">
    <property type="entry name" value="Sushi"/>
    <property type="match status" value="1"/>
</dbReference>
<dbReference type="InterPro" id="IPR008147">
    <property type="entry name" value="Gln_synt_N"/>
</dbReference>
<feature type="region of interest" description="Disordered" evidence="14">
    <location>
        <begin position="621"/>
        <end position="643"/>
    </location>
</feature>
<evidence type="ECO:0000256" key="11">
    <source>
        <dbReference type="PROSITE-ProRule" id="PRU01330"/>
    </source>
</evidence>
<evidence type="ECO:0000256" key="1">
    <source>
        <dbReference type="ARBA" id="ARBA00004496"/>
    </source>
</evidence>
<evidence type="ECO:0000259" key="16">
    <source>
        <dbReference type="PROSITE" id="PS50923"/>
    </source>
</evidence>
<evidence type="ECO:0000313" key="20">
    <source>
        <dbReference type="Proteomes" id="UP000678499"/>
    </source>
</evidence>
<dbReference type="InterPro" id="IPR050292">
    <property type="entry name" value="Glutamine_Synthetase"/>
</dbReference>
<comment type="catalytic activity">
    <reaction evidence="9 13">
        <text>L-glutamate + NH4(+) + ATP = L-glutamine + ADP + phosphate + H(+)</text>
        <dbReference type="Rhea" id="RHEA:16169"/>
        <dbReference type="ChEBI" id="CHEBI:15378"/>
        <dbReference type="ChEBI" id="CHEBI:28938"/>
        <dbReference type="ChEBI" id="CHEBI:29985"/>
        <dbReference type="ChEBI" id="CHEBI:30616"/>
        <dbReference type="ChEBI" id="CHEBI:43474"/>
        <dbReference type="ChEBI" id="CHEBI:58359"/>
        <dbReference type="ChEBI" id="CHEBI:456216"/>
        <dbReference type="EC" id="6.3.1.2"/>
    </reaction>
</comment>
<evidence type="ECO:0000256" key="8">
    <source>
        <dbReference type="ARBA" id="ARBA00023157"/>
    </source>
</evidence>
<evidence type="ECO:0000259" key="18">
    <source>
        <dbReference type="PROSITE" id="PS51987"/>
    </source>
</evidence>